<dbReference type="AlphaFoldDB" id="A0A848DA97"/>
<dbReference type="Pfam" id="PF03787">
    <property type="entry name" value="RAMPs"/>
    <property type="match status" value="1"/>
</dbReference>
<keyword evidence="1" id="KW-0051">Antiviral defense</keyword>
<dbReference type="PANTHER" id="PTHR39965">
    <property type="entry name" value="CRISPR SYSTEM CMR SUBUNIT CMR6"/>
    <property type="match status" value="1"/>
</dbReference>
<proteinExistence type="predicted"/>
<evidence type="ECO:0000256" key="1">
    <source>
        <dbReference type="ARBA" id="ARBA00023118"/>
    </source>
</evidence>
<dbReference type="GO" id="GO:0051607">
    <property type="term" value="P:defense response to virus"/>
    <property type="evidence" value="ECO:0007669"/>
    <property type="project" value="UniProtKB-KW"/>
</dbReference>
<evidence type="ECO:0000259" key="2">
    <source>
        <dbReference type="Pfam" id="PF03787"/>
    </source>
</evidence>
<protein>
    <submittedName>
        <fullName evidence="3">Type III-B CRISPR module RAMP protein Cmr6</fullName>
    </submittedName>
</protein>
<dbReference type="EMBL" id="WNEG01000083">
    <property type="protein sequence ID" value="NMG83443.1"/>
    <property type="molecule type" value="Genomic_DNA"/>
</dbReference>
<dbReference type="InterPro" id="IPR010172">
    <property type="entry name" value="CRISPR-assoc_prot_TM1791"/>
</dbReference>
<dbReference type="NCBIfam" id="TIGR01898">
    <property type="entry name" value="cas_TM1791_cmr6"/>
    <property type="match status" value="1"/>
</dbReference>
<dbReference type="InterPro" id="IPR005537">
    <property type="entry name" value="RAMP_III_fam"/>
</dbReference>
<gene>
    <name evidence="3" type="primary">cmr6</name>
    <name evidence="3" type="ORF">GIS02_04470</name>
</gene>
<evidence type="ECO:0000313" key="3">
    <source>
        <dbReference type="EMBL" id="NMG83443.1"/>
    </source>
</evidence>
<evidence type="ECO:0000313" key="4">
    <source>
        <dbReference type="Proteomes" id="UP000606580"/>
    </source>
</evidence>
<comment type="caution">
    <text evidence="3">The sequence shown here is derived from an EMBL/GenBank/DDBJ whole genome shotgun (WGS) entry which is preliminary data.</text>
</comment>
<dbReference type="PANTHER" id="PTHR39965:SF1">
    <property type="entry name" value="CRISPR SYSTEM CMR SUBUNIT CMR6"/>
    <property type="match status" value="1"/>
</dbReference>
<accession>A0A848DA97</accession>
<sequence length="275" mass="31050">MAILLPNSKWTKETTPSIYEYIKGSGNRIVNPSLIFDKYLFWGESNGKPTLNIKSGKNRIDYRLEHFKRVIGLGSPLEPARYNQLKDRKNSLPRTCTFTLTTRTRLIVNHGDESILENSIALYPHYGFPIIPGSAIKGATRHYCEEFPDEPDEVLIKKIFGNSSDDKNAEEGSIIFLDAWPASIGNNFFETDVFTPHYQDYYQGKDLPRDDQSPIPVNFLAVRKRVQFEFAIAPSSICGEDEAQDCIDKTVGLVTDALRTFGIGAKTGSNYGYFK</sequence>
<feature type="domain" description="CRISPR type III-associated protein" evidence="2">
    <location>
        <begin position="99"/>
        <end position="275"/>
    </location>
</feature>
<reference evidence="3" key="1">
    <citation type="journal article" date="2020" name="MBio">
        <title>'Candidatus Ethanoperedens,' a Thermophilic Genus of Archaea Mediating the Anaerobic Oxidation of Ethane.</title>
        <authorList>
            <person name="Hahn C.J."/>
            <person name="Laso-Perez R."/>
            <person name="Vulcano F."/>
            <person name="Vaziourakis K.M."/>
            <person name="Stokke R."/>
            <person name="Steen I.H."/>
            <person name="Teske A."/>
            <person name="Boetius A."/>
            <person name="Liebeke M."/>
            <person name="Amann R."/>
            <person name="Knittel K."/>
            <person name="Wegener G."/>
        </authorList>
    </citation>
    <scope>NUCLEOTIDE SEQUENCE</scope>
    <source>
        <strain evidence="3">GoM-Arc1-LC-WB58</strain>
    </source>
</reference>
<name>A0A848DA97_9EURY</name>
<dbReference type="Proteomes" id="UP000606580">
    <property type="component" value="Unassembled WGS sequence"/>
</dbReference>
<organism evidence="3 4">
    <name type="scientific">Candidatus Ethanoperedens thermophilum</name>
    <dbReference type="NCBI Taxonomy" id="2766897"/>
    <lineage>
        <taxon>Archaea</taxon>
        <taxon>Methanobacteriati</taxon>
        <taxon>Methanobacteriota</taxon>
        <taxon>Stenosarchaea group</taxon>
        <taxon>Methanomicrobia</taxon>
        <taxon>Methanosarcinales</taxon>
        <taxon>Methanosarcinales incertae sedis</taxon>
        <taxon>GOM Arc I cluster</taxon>
        <taxon>Candidatus Ethanoperedens</taxon>
    </lineage>
</organism>